<dbReference type="RefSeq" id="WP_344373666.1">
    <property type="nucleotide sequence ID" value="NZ_BAAASQ010000008.1"/>
</dbReference>
<dbReference type="InterPro" id="IPR000010">
    <property type="entry name" value="Cystatin_dom"/>
</dbReference>
<dbReference type="CDD" id="cd00042">
    <property type="entry name" value="CY"/>
    <property type="match status" value="1"/>
</dbReference>
<dbReference type="SUPFAM" id="SSF54403">
    <property type="entry name" value="Cystatin/monellin"/>
    <property type="match status" value="1"/>
</dbReference>
<dbReference type="Pfam" id="PF16845">
    <property type="entry name" value="SQAPI"/>
    <property type="match status" value="1"/>
</dbReference>
<feature type="domain" description="Cystatin" evidence="1">
    <location>
        <begin position="24"/>
        <end position="84"/>
    </location>
</feature>
<evidence type="ECO:0000313" key="2">
    <source>
        <dbReference type="EMBL" id="MFC4960027.1"/>
    </source>
</evidence>
<sequence>MTEQREQGWARTATSGSGPALFCDRRSGQRLALGHVVDADEQVVAGTRYILTIEAAGPAGAARYEAQVWVKPWEDSRQLTDFRAL</sequence>
<dbReference type="PANTHER" id="PTHR11413:SF103">
    <property type="entry name" value="CYSTEINE PROTEINASE INHIBITOR 12"/>
    <property type="match status" value="1"/>
</dbReference>
<dbReference type="EMBL" id="JBHSIZ010000036">
    <property type="protein sequence ID" value="MFC4960027.1"/>
    <property type="molecule type" value="Genomic_DNA"/>
</dbReference>
<name>A0ABV9US61_9ACTN</name>
<dbReference type="Gene3D" id="3.10.450.10">
    <property type="match status" value="1"/>
</dbReference>
<evidence type="ECO:0000259" key="1">
    <source>
        <dbReference type="Pfam" id="PF16845"/>
    </source>
</evidence>
<gene>
    <name evidence="2" type="ORF">ACFPFX_27405</name>
</gene>
<dbReference type="PANTHER" id="PTHR11413">
    <property type="entry name" value="CYSTATIN FAMILY MEMBER"/>
    <property type="match status" value="1"/>
</dbReference>
<dbReference type="InterPro" id="IPR046350">
    <property type="entry name" value="Cystatin_sf"/>
</dbReference>
<comment type="caution">
    <text evidence="2">The sequence shown here is derived from an EMBL/GenBank/DDBJ whole genome shotgun (WGS) entry which is preliminary data.</text>
</comment>
<reference evidence="3" key="1">
    <citation type="journal article" date="2019" name="Int. J. Syst. Evol. Microbiol.">
        <title>The Global Catalogue of Microorganisms (GCM) 10K type strain sequencing project: providing services to taxonomists for standard genome sequencing and annotation.</title>
        <authorList>
            <consortium name="The Broad Institute Genomics Platform"/>
            <consortium name="The Broad Institute Genome Sequencing Center for Infectious Disease"/>
            <person name="Wu L."/>
            <person name="Ma J."/>
        </authorList>
    </citation>
    <scope>NUCLEOTIDE SEQUENCE [LARGE SCALE GENOMIC DNA]</scope>
    <source>
        <strain evidence="3">CCM 7224</strain>
    </source>
</reference>
<protein>
    <recommendedName>
        <fullName evidence="1">Cystatin domain-containing protein</fullName>
    </recommendedName>
</protein>
<organism evidence="2 3">
    <name type="scientific">Streptomyces mauvecolor</name>
    <dbReference type="NCBI Taxonomy" id="58345"/>
    <lineage>
        <taxon>Bacteria</taxon>
        <taxon>Bacillati</taxon>
        <taxon>Actinomycetota</taxon>
        <taxon>Actinomycetes</taxon>
        <taxon>Kitasatosporales</taxon>
        <taxon>Streptomycetaceae</taxon>
        <taxon>Streptomyces</taxon>
    </lineage>
</organism>
<evidence type="ECO:0000313" key="3">
    <source>
        <dbReference type="Proteomes" id="UP001595834"/>
    </source>
</evidence>
<keyword evidence="3" id="KW-1185">Reference proteome</keyword>
<accession>A0ABV9US61</accession>
<proteinExistence type="predicted"/>
<dbReference type="Proteomes" id="UP001595834">
    <property type="component" value="Unassembled WGS sequence"/>
</dbReference>
<dbReference type="InterPro" id="IPR027214">
    <property type="entry name" value="Cystatin"/>
</dbReference>